<evidence type="ECO:0000313" key="1">
    <source>
        <dbReference type="EMBL" id="VEL32005.1"/>
    </source>
</evidence>
<sequence length="149" mass="16465">MVGETEEMVHVVEGLGGRRGRCEAWFECQSASGRLARPTAHFSWGLEFGAPPTRGHRGWGQVKSHLSHHFIGRSCGACLARGWTQSMRSMLQPVQTAGIASGRDLSKRNGRFTLMRAGEEPSTRSHDYASAKEVGRVGIGDFWLVVRRQ</sequence>
<name>A0A3S5AAR2_9PLAT</name>
<accession>A0A3S5AAR2</accession>
<dbReference type="Proteomes" id="UP000784294">
    <property type="component" value="Unassembled WGS sequence"/>
</dbReference>
<evidence type="ECO:0000313" key="2">
    <source>
        <dbReference type="Proteomes" id="UP000784294"/>
    </source>
</evidence>
<proteinExistence type="predicted"/>
<gene>
    <name evidence="1" type="ORF">PXEA_LOCUS25445</name>
</gene>
<organism evidence="1 2">
    <name type="scientific">Protopolystoma xenopodis</name>
    <dbReference type="NCBI Taxonomy" id="117903"/>
    <lineage>
        <taxon>Eukaryota</taxon>
        <taxon>Metazoa</taxon>
        <taxon>Spiralia</taxon>
        <taxon>Lophotrochozoa</taxon>
        <taxon>Platyhelminthes</taxon>
        <taxon>Monogenea</taxon>
        <taxon>Polyopisthocotylea</taxon>
        <taxon>Polystomatidea</taxon>
        <taxon>Polystomatidae</taxon>
        <taxon>Protopolystoma</taxon>
    </lineage>
</organism>
<keyword evidence="2" id="KW-1185">Reference proteome</keyword>
<protein>
    <submittedName>
        <fullName evidence="1">Uncharacterized protein</fullName>
    </submittedName>
</protein>
<dbReference type="AlphaFoldDB" id="A0A3S5AAR2"/>
<reference evidence="1" key="1">
    <citation type="submission" date="2018-11" db="EMBL/GenBank/DDBJ databases">
        <authorList>
            <consortium name="Pathogen Informatics"/>
        </authorList>
    </citation>
    <scope>NUCLEOTIDE SEQUENCE</scope>
</reference>
<dbReference type="EMBL" id="CAAALY010129104">
    <property type="protein sequence ID" value="VEL32005.1"/>
    <property type="molecule type" value="Genomic_DNA"/>
</dbReference>
<comment type="caution">
    <text evidence="1">The sequence shown here is derived from an EMBL/GenBank/DDBJ whole genome shotgun (WGS) entry which is preliminary data.</text>
</comment>